<dbReference type="InterPro" id="IPR011008">
    <property type="entry name" value="Dimeric_a/b-barrel"/>
</dbReference>
<dbReference type="Pfam" id="PF07876">
    <property type="entry name" value="Dabb"/>
    <property type="match status" value="1"/>
</dbReference>
<dbReference type="InterPro" id="IPR013097">
    <property type="entry name" value="Dabb"/>
</dbReference>
<organism evidence="2 3">
    <name type="scientific">Pontibacter ummariensis</name>
    <dbReference type="NCBI Taxonomy" id="1610492"/>
    <lineage>
        <taxon>Bacteria</taxon>
        <taxon>Pseudomonadati</taxon>
        <taxon>Bacteroidota</taxon>
        <taxon>Cytophagia</taxon>
        <taxon>Cytophagales</taxon>
        <taxon>Hymenobacteraceae</taxon>
        <taxon>Pontibacter</taxon>
    </lineage>
</organism>
<gene>
    <name evidence="2" type="ORF">SAMN06296052_11483</name>
</gene>
<evidence type="ECO:0000259" key="1">
    <source>
        <dbReference type="PROSITE" id="PS51502"/>
    </source>
</evidence>
<dbReference type="PROSITE" id="PS51502">
    <property type="entry name" value="S_R_A_B_BARREL"/>
    <property type="match status" value="1"/>
</dbReference>
<feature type="domain" description="Stress-response A/B barrel" evidence="1">
    <location>
        <begin position="2"/>
        <end position="97"/>
    </location>
</feature>
<dbReference type="OrthoDB" id="7189263at2"/>
<sequence length="100" mass="11576">MFVHHVYFWLKNPEAAAEKARLLEGLKSLQTVETIRTVHIGVPADTDRPVIERGYHFSLLLIFDNKEDHDTYQVHPVHKKFVEDCSSLWSKVVIYDAVDA</sequence>
<dbReference type="Gene3D" id="3.30.70.100">
    <property type="match status" value="1"/>
</dbReference>
<keyword evidence="3" id="KW-1185">Reference proteome</keyword>
<dbReference type="SUPFAM" id="SSF54909">
    <property type="entry name" value="Dimeric alpha+beta barrel"/>
    <property type="match status" value="1"/>
</dbReference>
<proteinExistence type="predicted"/>
<reference evidence="3" key="1">
    <citation type="submission" date="2017-06" db="EMBL/GenBank/DDBJ databases">
        <authorList>
            <person name="Varghese N."/>
            <person name="Submissions S."/>
        </authorList>
    </citation>
    <scope>NUCLEOTIDE SEQUENCE [LARGE SCALE GENOMIC DNA]</scope>
    <source>
        <strain evidence="3">NKM1</strain>
    </source>
</reference>
<dbReference type="SMART" id="SM00886">
    <property type="entry name" value="Dabb"/>
    <property type="match status" value="1"/>
</dbReference>
<dbReference type="Proteomes" id="UP000198432">
    <property type="component" value="Unassembled WGS sequence"/>
</dbReference>
<accession>A0A239HNH5</accession>
<dbReference type="AlphaFoldDB" id="A0A239HNH5"/>
<name>A0A239HNH5_9BACT</name>
<dbReference type="RefSeq" id="WP_089320120.1">
    <property type="nucleotide sequence ID" value="NZ_FZOQ01000014.1"/>
</dbReference>
<evidence type="ECO:0000313" key="3">
    <source>
        <dbReference type="Proteomes" id="UP000198432"/>
    </source>
</evidence>
<protein>
    <submittedName>
        <fullName evidence="2">Stress responsive A/B Barrel Domain</fullName>
    </submittedName>
</protein>
<evidence type="ECO:0000313" key="2">
    <source>
        <dbReference type="EMBL" id="SNS82909.1"/>
    </source>
</evidence>
<dbReference type="EMBL" id="FZOQ01000014">
    <property type="protein sequence ID" value="SNS82909.1"/>
    <property type="molecule type" value="Genomic_DNA"/>
</dbReference>